<sequence>MINVISKKGPIKKLALKYDLALVVLFGSQVTGKTHKESDYDIAYLSSGKKINLEEEIKINNELIEIFKHNAIQLVNLKNVSPLLGKKIVEHAIVLYEKERHLFDTFFISALRLYDEARPLFDLRSHYVSNIIEEYKNA</sequence>
<name>A0A1G2MN97_9BACT</name>
<dbReference type="STRING" id="1802308.A3D50_00585"/>
<dbReference type="CDD" id="cd05403">
    <property type="entry name" value="NT_KNTase_like"/>
    <property type="match status" value="1"/>
</dbReference>
<comment type="caution">
    <text evidence="2">The sequence shown here is derived from an EMBL/GenBank/DDBJ whole genome shotgun (WGS) entry which is preliminary data.</text>
</comment>
<organism evidence="2 3">
    <name type="scientific">Candidatus Taylorbacteria bacterium RIFCSPHIGHO2_02_FULL_44_12</name>
    <dbReference type="NCBI Taxonomy" id="1802308"/>
    <lineage>
        <taxon>Bacteria</taxon>
        <taxon>Candidatus Tayloriibacteriota</taxon>
    </lineage>
</organism>
<feature type="domain" description="Polymerase beta nucleotidyltransferase" evidence="1">
    <location>
        <begin position="11"/>
        <end position="100"/>
    </location>
</feature>
<dbReference type="SUPFAM" id="SSF81301">
    <property type="entry name" value="Nucleotidyltransferase"/>
    <property type="match status" value="1"/>
</dbReference>
<dbReference type="AlphaFoldDB" id="A0A1G2MN97"/>
<dbReference type="NCBIfam" id="NF047752">
    <property type="entry name" value="MntA_antitoxin"/>
    <property type="match status" value="1"/>
</dbReference>
<dbReference type="InterPro" id="IPR041633">
    <property type="entry name" value="Polbeta"/>
</dbReference>
<proteinExistence type="predicted"/>
<protein>
    <recommendedName>
        <fullName evidence="1">Polymerase beta nucleotidyltransferase domain-containing protein</fullName>
    </recommendedName>
</protein>
<reference evidence="2 3" key="1">
    <citation type="journal article" date="2016" name="Nat. Commun.">
        <title>Thousands of microbial genomes shed light on interconnected biogeochemical processes in an aquifer system.</title>
        <authorList>
            <person name="Anantharaman K."/>
            <person name="Brown C.T."/>
            <person name="Hug L.A."/>
            <person name="Sharon I."/>
            <person name="Castelle C.J."/>
            <person name="Probst A.J."/>
            <person name="Thomas B.C."/>
            <person name="Singh A."/>
            <person name="Wilkins M.J."/>
            <person name="Karaoz U."/>
            <person name="Brodie E.L."/>
            <person name="Williams K.H."/>
            <person name="Hubbard S.S."/>
            <person name="Banfield J.F."/>
        </authorList>
    </citation>
    <scope>NUCLEOTIDE SEQUENCE [LARGE SCALE GENOMIC DNA]</scope>
</reference>
<accession>A0A1G2MN97</accession>
<dbReference type="Gene3D" id="3.30.460.10">
    <property type="entry name" value="Beta Polymerase, domain 2"/>
    <property type="match status" value="1"/>
</dbReference>
<gene>
    <name evidence="2" type="ORF">A3D50_00585</name>
</gene>
<dbReference type="EMBL" id="MHRM01000001">
    <property type="protein sequence ID" value="OHA24679.1"/>
    <property type="molecule type" value="Genomic_DNA"/>
</dbReference>
<evidence type="ECO:0000313" key="3">
    <source>
        <dbReference type="Proteomes" id="UP000178413"/>
    </source>
</evidence>
<evidence type="ECO:0000313" key="2">
    <source>
        <dbReference type="EMBL" id="OHA24679.1"/>
    </source>
</evidence>
<dbReference type="Proteomes" id="UP000178413">
    <property type="component" value="Unassembled WGS sequence"/>
</dbReference>
<dbReference type="Pfam" id="PF18765">
    <property type="entry name" value="Polbeta"/>
    <property type="match status" value="1"/>
</dbReference>
<dbReference type="PANTHER" id="PTHR43852">
    <property type="entry name" value="NUCLEOTIDYLTRANSFERASE"/>
    <property type="match status" value="1"/>
</dbReference>
<evidence type="ECO:0000259" key="1">
    <source>
        <dbReference type="Pfam" id="PF18765"/>
    </source>
</evidence>
<dbReference type="InterPro" id="IPR043519">
    <property type="entry name" value="NT_sf"/>
</dbReference>
<dbReference type="PANTHER" id="PTHR43852:SF3">
    <property type="entry name" value="NUCLEOTIDYLTRANSFERASE"/>
    <property type="match status" value="1"/>
</dbReference>
<dbReference type="InterPro" id="IPR052930">
    <property type="entry name" value="TA_antitoxin_MntA"/>
</dbReference>